<dbReference type="InterPro" id="IPR013324">
    <property type="entry name" value="RNA_pol_sigma_r3/r4-like"/>
</dbReference>
<evidence type="ECO:0000259" key="6">
    <source>
        <dbReference type="Pfam" id="PF08281"/>
    </source>
</evidence>
<reference evidence="7 8" key="1">
    <citation type="submission" date="2019-03" db="EMBL/GenBank/DDBJ databases">
        <title>Genomic Encyclopedia of Archaeal and Bacterial Type Strains, Phase II (KMG-II): from individual species to whole genera.</title>
        <authorList>
            <person name="Goeker M."/>
        </authorList>
    </citation>
    <scope>NUCLEOTIDE SEQUENCE [LARGE SCALE GENOMIC DNA]</scope>
    <source>
        <strain evidence="7 8">DSM 19035</strain>
    </source>
</reference>
<keyword evidence="4" id="KW-0804">Transcription</keyword>
<feature type="domain" description="RNA polymerase sigma factor 70 region 4 type 2" evidence="6">
    <location>
        <begin position="130"/>
        <end position="180"/>
    </location>
</feature>
<dbReference type="SUPFAM" id="SSF88946">
    <property type="entry name" value="Sigma2 domain of RNA polymerase sigma factors"/>
    <property type="match status" value="1"/>
</dbReference>
<dbReference type="RefSeq" id="WP_133577232.1">
    <property type="nucleotide sequence ID" value="NZ_SNYC01000005.1"/>
</dbReference>
<keyword evidence="2" id="KW-0805">Transcription regulation</keyword>
<dbReference type="Gene3D" id="1.10.1740.10">
    <property type="match status" value="1"/>
</dbReference>
<dbReference type="InterPro" id="IPR036388">
    <property type="entry name" value="WH-like_DNA-bd_sf"/>
</dbReference>
<evidence type="ECO:0000259" key="5">
    <source>
        <dbReference type="Pfam" id="PF04542"/>
    </source>
</evidence>
<gene>
    <name evidence="7" type="ORF">ATK78_3414</name>
</gene>
<dbReference type="CDD" id="cd06171">
    <property type="entry name" value="Sigma70_r4"/>
    <property type="match status" value="1"/>
</dbReference>
<keyword evidence="8" id="KW-1185">Reference proteome</keyword>
<dbReference type="InterPro" id="IPR013325">
    <property type="entry name" value="RNA_pol_sigma_r2"/>
</dbReference>
<name>A0A4R6SV34_9SPHI</name>
<dbReference type="InterPro" id="IPR007627">
    <property type="entry name" value="RNA_pol_sigma70_r2"/>
</dbReference>
<dbReference type="Pfam" id="PF04542">
    <property type="entry name" value="Sigma70_r2"/>
    <property type="match status" value="1"/>
</dbReference>
<dbReference type="EMBL" id="SNYC01000005">
    <property type="protein sequence ID" value="TDQ08893.1"/>
    <property type="molecule type" value="Genomic_DNA"/>
</dbReference>
<keyword evidence="3" id="KW-0731">Sigma factor</keyword>
<dbReference type="PANTHER" id="PTHR43133">
    <property type="entry name" value="RNA POLYMERASE ECF-TYPE SIGMA FACTO"/>
    <property type="match status" value="1"/>
</dbReference>
<dbReference type="Pfam" id="PF08281">
    <property type="entry name" value="Sigma70_r4_2"/>
    <property type="match status" value="1"/>
</dbReference>
<proteinExistence type="inferred from homology"/>
<dbReference type="GO" id="GO:0006352">
    <property type="term" value="P:DNA-templated transcription initiation"/>
    <property type="evidence" value="ECO:0007669"/>
    <property type="project" value="InterPro"/>
</dbReference>
<organism evidence="7 8">
    <name type="scientific">Pedobacter metabolipauper</name>
    <dbReference type="NCBI Taxonomy" id="425513"/>
    <lineage>
        <taxon>Bacteria</taxon>
        <taxon>Pseudomonadati</taxon>
        <taxon>Bacteroidota</taxon>
        <taxon>Sphingobacteriia</taxon>
        <taxon>Sphingobacteriales</taxon>
        <taxon>Sphingobacteriaceae</taxon>
        <taxon>Pedobacter</taxon>
    </lineage>
</organism>
<dbReference type="InterPro" id="IPR039425">
    <property type="entry name" value="RNA_pol_sigma-70-like"/>
</dbReference>
<dbReference type="Gene3D" id="1.10.10.10">
    <property type="entry name" value="Winged helix-like DNA-binding domain superfamily/Winged helix DNA-binding domain"/>
    <property type="match status" value="1"/>
</dbReference>
<comment type="caution">
    <text evidence="7">The sequence shown here is derived from an EMBL/GenBank/DDBJ whole genome shotgun (WGS) entry which is preliminary data.</text>
</comment>
<evidence type="ECO:0000313" key="8">
    <source>
        <dbReference type="Proteomes" id="UP000295620"/>
    </source>
</evidence>
<dbReference type="SUPFAM" id="SSF88659">
    <property type="entry name" value="Sigma3 and sigma4 domains of RNA polymerase sigma factors"/>
    <property type="match status" value="1"/>
</dbReference>
<dbReference type="Proteomes" id="UP000295620">
    <property type="component" value="Unassembled WGS sequence"/>
</dbReference>
<evidence type="ECO:0000256" key="1">
    <source>
        <dbReference type="ARBA" id="ARBA00010641"/>
    </source>
</evidence>
<evidence type="ECO:0000256" key="3">
    <source>
        <dbReference type="ARBA" id="ARBA00023082"/>
    </source>
</evidence>
<dbReference type="OrthoDB" id="654988at2"/>
<comment type="similarity">
    <text evidence="1">Belongs to the sigma-70 factor family. ECF subfamily.</text>
</comment>
<dbReference type="NCBIfam" id="TIGR02937">
    <property type="entry name" value="sigma70-ECF"/>
    <property type="match status" value="1"/>
</dbReference>
<evidence type="ECO:0000313" key="7">
    <source>
        <dbReference type="EMBL" id="TDQ08893.1"/>
    </source>
</evidence>
<dbReference type="AlphaFoldDB" id="A0A4R6SV34"/>
<sequence>MELYSDKSLVNLISESNYKAFTVLYDRYWRQLYRIALSKTGNEEDALDIVQEFFIDFWNRREALKIEKSVDNYLVSALFHKIFMHFRKKGLEEKHLQNYTYFISQLDGDTLASNMETEHEEAYTELIGLVTDTIEQMPEKMKQVFDLKHRQSLSIAEIAGIMGISTQTVKNQLSNAMIKLRKSTEKQVPGAASSLFLIWLFS</sequence>
<accession>A0A4R6SV34</accession>
<dbReference type="GO" id="GO:0016987">
    <property type="term" value="F:sigma factor activity"/>
    <property type="evidence" value="ECO:0007669"/>
    <property type="project" value="UniProtKB-KW"/>
</dbReference>
<evidence type="ECO:0000256" key="4">
    <source>
        <dbReference type="ARBA" id="ARBA00023163"/>
    </source>
</evidence>
<dbReference type="GO" id="GO:0003677">
    <property type="term" value="F:DNA binding"/>
    <property type="evidence" value="ECO:0007669"/>
    <property type="project" value="InterPro"/>
</dbReference>
<evidence type="ECO:0000256" key="2">
    <source>
        <dbReference type="ARBA" id="ARBA00023015"/>
    </source>
</evidence>
<dbReference type="PANTHER" id="PTHR43133:SF46">
    <property type="entry name" value="RNA POLYMERASE SIGMA-70 FACTOR ECF SUBFAMILY"/>
    <property type="match status" value="1"/>
</dbReference>
<protein>
    <submittedName>
        <fullName evidence="7">RNA polymerase sigma-70 factor (ECF subfamily)</fullName>
    </submittedName>
</protein>
<dbReference type="InterPro" id="IPR013249">
    <property type="entry name" value="RNA_pol_sigma70_r4_t2"/>
</dbReference>
<dbReference type="InterPro" id="IPR014284">
    <property type="entry name" value="RNA_pol_sigma-70_dom"/>
</dbReference>
<feature type="domain" description="RNA polymerase sigma-70 region 2" evidence="5">
    <location>
        <begin position="24"/>
        <end position="90"/>
    </location>
</feature>